<evidence type="ECO:0000313" key="2">
    <source>
        <dbReference type="Proteomes" id="UP000298030"/>
    </source>
</evidence>
<gene>
    <name evidence="1" type="ORF">FA13DRAFT_1724293</name>
</gene>
<organism evidence="1 2">
    <name type="scientific">Coprinellus micaceus</name>
    <name type="common">Glistening ink-cap mushroom</name>
    <name type="synonym">Coprinus micaceus</name>
    <dbReference type="NCBI Taxonomy" id="71717"/>
    <lineage>
        <taxon>Eukaryota</taxon>
        <taxon>Fungi</taxon>
        <taxon>Dikarya</taxon>
        <taxon>Basidiomycota</taxon>
        <taxon>Agaricomycotina</taxon>
        <taxon>Agaricomycetes</taxon>
        <taxon>Agaricomycetidae</taxon>
        <taxon>Agaricales</taxon>
        <taxon>Agaricineae</taxon>
        <taxon>Psathyrellaceae</taxon>
        <taxon>Coprinellus</taxon>
    </lineage>
</organism>
<dbReference type="SUPFAM" id="SSF52047">
    <property type="entry name" value="RNI-like"/>
    <property type="match status" value="1"/>
</dbReference>
<comment type="caution">
    <text evidence="1">The sequence shown here is derived from an EMBL/GenBank/DDBJ whole genome shotgun (WGS) entry which is preliminary data.</text>
</comment>
<evidence type="ECO:0000313" key="1">
    <source>
        <dbReference type="EMBL" id="TEB40076.1"/>
    </source>
</evidence>
<dbReference type="InterPro" id="IPR032675">
    <property type="entry name" value="LRR_dom_sf"/>
</dbReference>
<dbReference type="AlphaFoldDB" id="A0A4Y7U0W1"/>
<sequence>MEQYSTWNRPVRGLWQDCGLANRAGGHPKTLKVIDDWGDGDLPCLGETRCPLRSLTFLKLLTDGPTLDCLCFYAINVECLRHLLDHFNAFKDPALTPWYSVRSLELVFRTTEWPVDYDGIPSQSIFFPLPPATSLKISLPWFTECIVPWQREVVLSLHIPPSRLACLTSLSFEVNWGLKFVLPVLRHCQNLQDLELDFGNPTSSYLDSTQDLPIYERFLASGINLPKLRKLRLSRQHPYLDILDFLTAPALRNMNLHFEIGEIYYEGDEEQRELEEAAASLEKPLFPFLQRSGCIASLRSLSIYGRTLSSDELIAVFSKLPALTHLSLTCVDTDYEMLWDAAAQPLDASTGVCSLARLESLEMKRLETISTDDLQAIGRFFKAAGRRQGRLHVTLSPSSMGALGSLGGTAIIERLRSMGIPVDVMPWKRWSNEESEAGP</sequence>
<name>A0A4Y7U0W1_COPMI</name>
<dbReference type="Proteomes" id="UP000298030">
    <property type="component" value="Unassembled WGS sequence"/>
</dbReference>
<proteinExistence type="predicted"/>
<dbReference type="EMBL" id="QPFP01000001">
    <property type="protein sequence ID" value="TEB40076.1"/>
    <property type="molecule type" value="Genomic_DNA"/>
</dbReference>
<evidence type="ECO:0008006" key="3">
    <source>
        <dbReference type="Google" id="ProtNLM"/>
    </source>
</evidence>
<dbReference type="OrthoDB" id="3106123at2759"/>
<protein>
    <recommendedName>
        <fullName evidence="3">F-box domain-containing protein</fullName>
    </recommendedName>
</protein>
<accession>A0A4Y7U0W1</accession>
<dbReference type="Gene3D" id="3.80.10.10">
    <property type="entry name" value="Ribonuclease Inhibitor"/>
    <property type="match status" value="1"/>
</dbReference>
<reference evidence="1 2" key="1">
    <citation type="journal article" date="2019" name="Nat. Ecol. Evol.">
        <title>Megaphylogeny resolves global patterns of mushroom evolution.</title>
        <authorList>
            <person name="Varga T."/>
            <person name="Krizsan K."/>
            <person name="Foldi C."/>
            <person name="Dima B."/>
            <person name="Sanchez-Garcia M."/>
            <person name="Sanchez-Ramirez S."/>
            <person name="Szollosi G.J."/>
            <person name="Szarkandi J.G."/>
            <person name="Papp V."/>
            <person name="Albert L."/>
            <person name="Andreopoulos W."/>
            <person name="Angelini C."/>
            <person name="Antonin V."/>
            <person name="Barry K.W."/>
            <person name="Bougher N.L."/>
            <person name="Buchanan P."/>
            <person name="Buyck B."/>
            <person name="Bense V."/>
            <person name="Catcheside P."/>
            <person name="Chovatia M."/>
            <person name="Cooper J."/>
            <person name="Damon W."/>
            <person name="Desjardin D."/>
            <person name="Finy P."/>
            <person name="Geml J."/>
            <person name="Haridas S."/>
            <person name="Hughes K."/>
            <person name="Justo A."/>
            <person name="Karasinski D."/>
            <person name="Kautmanova I."/>
            <person name="Kiss B."/>
            <person name="Kocsube S."/>
            <person name="Kotiranta H."/>
            <person name="LaButti K.M."/>
            <person name="Lechner B.E."/>
            <person name="Liimatainen K."/>
            <person name="Lipzen A."/>
            <person name="Lukacs Z."/>
            <person name="Mihaltcheva S."/>
            <person name="Morgado L.N."/>
            <person name="Niskanen T."/>
            <person name="Noordeloos M.E."/>
            <person name="Ohm R.A."/>
            <person name="Ortiz-Santana B."/>
            <person name="Ovrebo C."/>
            <person name="Racz N."/>
            <person name="Riley R."/>
            <person name="Savchenko A."/>
            <person name="Shiryaev A."/>
            <person name="Soop K."/>
            <person name="Spirin V."/>
            <person name="Szebenyi C."/>
            <person name="Tomsovsky M."/>
            <person name="Tulloss R.E."/>
            <person name="Uehling J."/>
            <person name="Grigoriev I.V."/>
            <person name="Vagvolgyi C."/>
            <person name="Papp T."/>
            <person name="Martin F.M."/>
            <person name="Miettinen O."/>
            <person name="Hibbett D.S."/>
            <person name="Nagy L.G."/>
        </authorList>
    </citation>
    <scope>NUCLEOTIDE SEQUENCE [LARGE SCALE GENOMIC DNA]</scope>
    <source>
        <strain evidence="1 2">FP101781</strain>
    </source>
</reference>
<keyword evidence="2" id="KW-1185">Reference proteome</keyword>